<dbReference type="Pfam" id="PF02771">
    <property type="entry name" value="Acyl-CoA_dh_N"/>
    <property type="match status" value="1"/>
</dbReference>
<evidence type="ECO:0000256" key="1">
    <source>
        <dbReference type="ARBA" id="ARBA00001974"/>
    </source>
</evidence>
<dbReference type="Pfam" id="PF00441">
    <property type="entry name" value="Acyl-CoA_dh_1"/>
    <property type="match status" value="1"/>
</dbReference>
<dbReference type="Proteomes" id="UP000517916">
    <property type="component" value="Unassembled WGS sequence"/>
</dbReference>
<dbReference type="SUPFAM" id="SSF47203">
    <property type="entry name" value="Acyl-CoA dehydrogenase C-terminal domain-like"/>
    <property type="match status" value="1"/>
</dbReference>
<protein>
    <submittedName>
        <fullName evidence="8">Alkylation response protein AidB-like acyl-CoA dehydrogenase</fullName>
    </submittedName>
</protein>
<proteinExistence type="inferred from homology"/>
<sequence length="308" mass="33206">MSLSEEQRVLRHALRRCEVRSVMPGHDAELWSLLRGQIGVAGLMIPECHGGTGSGLAAVQLVMEELGRILAPVPMLATILATQALLCLDNNGARERLLPRIAAGEVTPALIWGEHVPDADIADVLLLLDGDELSEVDGARCRQLTTMDPTRRLCTVDISEAELRPLGRTDPTAVRDLACAALAAEQVGGAARCLELTVQYTSRRVQFGRAIGSFQALQHRMADLHVLVETARSAALAATTPTRAAIAKVHCSEVYQRVAAEMIQLHGGIAITWEHDAHLYFKRAHGSAHLFGTPAEHLARIGEVLLTG</sequence>
<comment type="caution">
    <text evidence="8">The sequence shown here is derived from an EMBL/GenBank/DDBJ whole genome shotgun (WGS) entry which is preliminary data.</text>
</comment>
<evidence type="ECO:0000259" key="7">
    <source>
        <dbReference type="Pfam" id="PF02771"/>
    </source>
</evidence>
<reference evidence="8 9" key="1">
    <citation type="submission" date="2020-08" db="EMBL/GenBank/DDBJ databases">
        <title>Genomic Encyclopedia of Archaeal and Bacterial Type Strains, Phase II (KMG-II): from individual species to whole genera.</title>
        <authorList>
            <person name="Goeker M."/>
        </authorList>
    </citation>
    <scope>NUCLEOTIDE SEQUENCE [LARGE SCALE GENOMIC DNA]</scope>
    <source>
        <strain evidence="8 9">DSM 43850</strain>
    </source>
</reference>
<dbReference type="InterPro" id="IPR013786">
    <property type="entry name" value="AcylCoA_DH/ox_N"/>
</dbReference>
<keyword evidence="9" id="KW-1185">Reference proteome</keyword>
<evidence type="ECO:0000256" key="5">
    <source>
        <dbReference type="ARBA" id="ARBA00023002"/>
    </source>
</evidence>
<keyword evidence="4" id="KW-0274">FAD</keyword>
<keyword evidence="3" id="KW-0285">Flavoprotein</keyword>
<evidence type="ECO:0000313" key="9">
    <source>
        <dbReference type="Proteomes" id="UP000517916"/>
    </source>
</evidence>
<comment type="cofactor">
    <cofactor evidence="1">
        <name>FAD</name>
        <dbReference type="ChEBI" id="CHEBI:57692"/>
    </cofactor>
</comment>
<dbReference type="SUPFAM" id="SSF56645">
    <property type="entry name" value="Acyl-CoA dehydrogenase NM domain-like"/>
    <property type="match status" value="1"/>
</dbReference>
<dbReference type="EMBL" id="JACJID010000001">
    <property type="protein sequence ID" value="MBA8923939.1"/>
    <property type="molecule type" value="Genomic_DNA"/>
</dbReference>
<dbReference type="PANTHER" id="PTHR43884">
    <property type="entry name" value="ACYL-COA DEHYDROGENASE"/>
    <property type="match status" value="1"/>
</dbReference>
<dbReference type="InterPro" id="IPR009100">
    <property type="entry name" value="AcylCoA_DH/oxidase_NM_dom_sf"/>
</dbReference>
<accession>A0ABR6BAS3</accession>
<dbReference type="Gene3D" id="1.10.540.10">
    <property type="entry name" value="Acyl-CoA dehydrogenase/oxidase, N-terminal domain"/>
    <property type="match status" value="1"/>
</dbReference>
<keyword evidence="5" id="KW-0560">Oxidoreductase</keyword>
<name>A0ABR6BAS3_9PSEU</name>
<organism evidence="8 9">
    <name type="scientific">Kutzneria viridogrisea</name>
    <dbReference type="NCBI Taxonomy" id="47990"/>
    <lineage>
        <taxon>Bacteria</taxon>
        <taxon>Bacillati</taxon>
        <taxon>Actinomycetota</taxon>
        <taxon>Actinomycetes</taxon>
        <taxon>Pseudonocardiales</taxon>
        <taxon>Pseudonocardiaceae</taxon>
        <taxon>Kutzneria</taxon>
    </lineage>
</organism>
<dbReference type="InterPro" id="IPR036250">
    <property type="entry name" value="AcylCo_DH-like_C"/>
</dbReference>
<evidence type="ECO:0000256" key="4">
    <source>
        <dbReference type="ARBA" id="ARBA00022827"/>
    </source>
</evidence>
<dbReference type="InterPro" id="IPR037069">
    <property type="entry name" value="AcylCoA_DH/ox_N_sf"/>
</dbReference>
<dbReference type="InterPro" id="IPR009075">
    <property type="entry name" value="AcylCo_DH/oxidase_C"/>
</dbReference>
<evidence type="ECO:0000259" key="6">
    <source>
        <dbReference type="Pfam" id="PF00441"/>
    </source>
</evidence>
<feature type="domain" description="Acyl-CoA dehydrogenase/oxidase N-terminal" evidence="7">
    <location>
        <begin position="27"/>
        <end position="105"/>
    </location>
</feature>
<dbReference type="PANTHER" id="PTHR43884:SF20">
    <property type="entry name" value="ACYL-COA DEHYDROGENASE FADE28"/>
    <property type="match status" value="1"/>
</dbReference>
<evidence type="ECO:0000256" key="2">
    <source>
        <dbReference type="ARBA" id="ARBA00009347"/>
    </source>
</evidence>
<feature type="domain" description="Acyl-CoA dehydrogenase/oxidase C-terminal" evidence="6">
    <location>
        <begin position="181"/>
        <end position="305"/>
    </location>
</feature>
<evidence type="ECO:0000313" key="8">
    <source>
        <dbReference type="EMBL" id="MBA8923939.1"/>
    </source>
</evidence>
<comment type="similarity">
    <text evidence="2">Belongs to the acyl-CoA dehydrogenase family.</text>
</comment>
<evidence type="ECO:0000256" key="3">
    <source>
        <dbReference type="ARBA" id="ARBA00022630"/>
    </source>
</evidence>
<gene>
    <name evidence="8" type="ORF">BC739_001136</name>
</gene>
<dbReference type="Gene3D" id="1.20.140.10">
    <property type="entry name" value="Butyryl-CoA Dehydrogenase, subunit A, domain 3"/>
    <property type="match status" value="1"/>
</dbReference>